<feature type="chain" id="PRO_5040225656" evidence="1">
    <location>
        <begin position="30"/>
        <end position="120"/>
    </location>
</feature>
<name>A0A9N9ZGW8_9HYPO</name>
<dbReference type="OrthoDB" id="5148650at2759"/>
<gene>
    <name evidence="2" type="ORF">CSOL1703_00017455</name>
</gene>
<comment type="caution">
    <text evidence="2">The sequence shown here is derived from an EMBL/GenBank/DDBJ whole genome shotgun (WGS) entry which is preliminary data.</text>
</comment>
<protein>
    <submittedName>
        <fullName evidence="2">Uncharacterized protein</fullName>
    </submittedName>
</protein>
<keyword evidence="1" id="KW-0732">Signal</keyword>
<evidence type="ECO:0000256" key="1">
    <source>
        <dbReference type="SAM" id="SignalP"/>
    </source>
</evidence>
<sequence length="120" mass="13209">MYSDSRLPTAANLCQLSVLLLATASTASGYVDPAGPVITSPPDAGVVYLRDGTQDVSFWGYISESGTYNWHCRSSNLGINLCIGVFSLRFIKGDLILDKLVLIIFLLKKFDVFIFHIFVE</sequence>
<dbReference type="EMBL" id="CABFOC020000056">
    <property type="protein sequence ID" value="CAH0055353.1"/>
    <property type="molecule type" value="Genomic_DNA"/>
</dbReference>
<dbReference type="AlphaFoldDB" id="A0A9N9ZGW8"/>
<reference evidence="2 3" key="2">
    <citation type="submission" date="2021-10" db="EMBL/GenBank/DDBJ databases">
        <authorList>
            <person name="Piombo E."/>
        </authorList>
    </citation>
    <scope>NUCLEOTIDE SEQUENCE [LARGE SCALE GENOMIC DNA]</scope>
</reference>
<organism evidence="2 3">
    <name type="scientific">Clonostachys solani</name>
    <dbReference type="NCBI Taxonomy" id="160281"/>
    <lineage>
        <taxon>Eukaryota</taxon>
        <taxon>Fungi</taxon>
        <taxon>Dikarya</taxon>
        <taxon>Ascomycota</taxon>
        <taxon>Pezizomycotina</taxon>
        <taxon>Sordariomycetes</taxon>
        <taxon>Hypocreomycetidae</taxon>
        <taxon>Hypocreales</taxon>
        <taxon>Bionectriaceae</taxon>
        <taxon>Clonostachys</taxon>
    </lineage>
</organism>
<feature type="signal peptide" evidence="1">
    <location>
        <begin position="1"/>
        <end position="29"/>
    </location>
</feature>
<accession>A0A9N9ZGW8</accession>
<reference evidence="3" key="1">
    <citation type="submission" date="2019-06" db="EMBL/GenBank/DDBJ databases">
        <authorList>
            <person name="Broberg M."/>
        </authorList>
    </citation>
    <scope>NUCLEOTIDE SEQUENCE [LARGE SCALE GENOMIC DNA]</scope>
</reference>
<proteinExistence type="predicted"/>
<keyword evidence="3" id="KW-1185">Reference proteome</keyword>
<dbReference type="Proteomes" id="UP000775872">
    <property type="component" value="Unassembled WGS sequence"/>
</dbReference>
<evidence type="ECO:0000313" key="3">
    <source>
        <dbReference type="Proteomes" id="UP000775872"/>
    </source>
</evidence>
<evidence type="ECO:0000313" key="2">
    <source>
        <dbReference type="EMBL" id="CAH0055353.1"/>
    </source>
</evidence>